<feature type="compositionally biased region" description="Polar residues" evidence="1">
    <location>
        <begin position="50"/>
        <end position="67"/>
    </location>
</feature>
<evidence type="ECO:0000313" key="3">
    <source>
        <dbReference type="Proteomes" id="UP000503464"/>
    </source>
</evidence>
<feature type="region of interest" description="Disordered" evidence="1">
    <location>
        <begin position="43"/>
        <end position="75"/>
    </location>
</feature>
<reference evidence="3" key="1">
    <citation type="submission" date="2020-03" db="EMBL/GenBank/DDBJ databases">
        <title>Genome sequences of seven Enterobacteriaceae strains isolated from Canadian wastewater treatment facilities.</title>
        <authorList>
            <person name="Huang H."/>
            <person name="Chmara J.T."/>
            <person name="Duceppe M.-O."/>
        </authorList>
    </citation>
    <scope>NUCLEOTIDE SEQUENCE [LARGE SCALE GENOMIC DNA]</scope>
    <source>
        <strain evidence="3">Biosolid 3</strain>
    </source>
</reference>
<evidence type="ECO:0000256" key="1">
    <source>
        <dbReference type="SAM" id="MobiDB-lite"/>
    </source>
</evidence>
<feature type="region of interest" description="Disordered" evidence="1">
    <location>
        <begin position="111"/>
        <end position="141"/>
    </location>
</feature>
<protein>
    <submittedName>
        <fullName evidence="2">Cellulose biosynthesis protein BcsO</fullName>
    </submittedName>
</protein>
<name>A0AAE7JU87_SERFO</name>
<organism evidence="2 3">
    <name type="scientific">Serratia fonticola</name>
    <dbReference type="NCBI Taxonomy" id="47917"/>
    <lineage>
        <taxon>Bacteria</taxon>
        <taxon>Pseudomonadati</taxon>
        <taxon>Pseudomonadota</taxon>
        <taxon>Gammaproteobacteria</taxon>
        <taxon>Enterobacterales</taxon>
        <taxon>Yersiniaceae</taxon>
        <taxon>Serratia</taxon>
    </lineage>
</organism>
<dbReference type="EMBL" id="CP054160">
    <property type="protein sequence ID" value="QKJ59860.1"/>
    <property type="molecule type" value="Genomic_DNA"/>
</dbReference>
<gene>
    <name evidence="2" type="primary">bcsO</name>
    <name evidence="2" type="ORF">G9399_18090</name>
</gene>
<sequence length="177" mass="19152">MSKYDDVQGFKDKINLKEIDYKEFPHDDVASAPHRWSIVDQVAGNGGIPANSSQPTPINSTDLSSSAPLGFEPPAQPKAVITENTALPGHIPHNFDRFAPPVEPKLTKIAQPESPRDVLAQGNPFISPASVPPSAPQPENQRFKQMFSKKTSSAGEVMDAGRNTLLKPLLESIASCR</sequence>
<dbReference type="Proteomes" id="UP000503464">
    <property type="component" value="Chromosome"/>
</dbReference>
<evidence type="ECO:0000313" key="2">
    <source>
        <dbReference type="EMBL" id="QKJ59860.1"/>
    </source>
</evidence>
<dbReference type="AlphaFoldDB" id="A0AAE7JU87"/>
<proteinExistence type="predicted"/>
<dbReference type="RefSeq" id="WP_173409579.1">
    <property type="nucleotide sequence ID" value="NZ_CP054160.3"/>
</dbReference>
<accession>A0AAE7JU87</accession>